<keyword evidence="1" id="KW-0472">Membrane</keyword>
<dbReference type="Pfam" id="PF15786">
    <property type="entry name" value="PET117"/>
    <property type="match status" value="1"/>
</dbReference>
<feature type="transmembrane region" description="Helical" evidence="1">
    <location>
        <begin position="6"/>
        <end position="25"/>
    </location>
</feature>
<keyword evidence="1" id="KW-0812">Transmembrane</keyword>
<protein>
    <submittedName>
        <fullName evidence="2">Uncharacterized protein</fullName>
    </submittedName>
</protein>
<gene>
    <name evidence="2" type="ORF">R1sor_018757</name>
</gene>
<evidence type="ECO:0000313" key="3">
    <source>
        <dbReference type="Proteomes" id="UP001633002"/>
    </source>
</evidence>
<dbReference type="EMBL" id="JBJQOH010000001">
    <property type="protein sequence ID" value="KAL3700735.1"/>
    <property type="molecule type" value="Genomic_DNA"/>
</dbReference>
<organism evidence="2 3">
    <name type="scientific">Riccia sorocarpa</name>
    <dbReference type="NCBI Taxonomy" id="122646"/>
    <lineage>
        <taxon>Eukaryota</taxon>
        <taxon>Viridiplantae</taxon>
        <taxon>Streptophyta</taxon>
        <taxon>Embryophyta</taxon>
        <taxon>Marchantiophyta</taxon>
        <taxon>Marchantiopsida</taxon>
        <taxon>Marchantiidae</taxon>
        <taxon>Marchantiales</taxon>
        <taxon>Ricciaceae</taxon>
        <taxon>Riccia</taxon>
    </lineage>
</organism>
<evidence type="ECO:0000313" key="2">
    <source>
        <dbReference type="EMBL" id="KAL3700735.1"/>
    </source>
</evidence>
<keyword evidence="1" id="KW-1133">Transmembrane helix</keyword>
<accession>A0ABD3IE61</accession>
<evidence type="ECO:0000256" key="1">
    <source>
        <dbReference type="SAM" id="Phobius"/>
    </source>
</evidence>
<dbReference type="InterPro" id="IPR031568">
    <property type="entry name" value="Pet117"/>
</dbReference>
<comment type="caution">
    <text evidence="2">The sequence shown here is derived from an EMBL/GenBank/DDBJ whole genome shotgun (WGS) entry which is preliminary data.</text>
</comment>
<keyword evidence="3" id="KW-1185">Reference proteome</keyword>
<name>A0ABD3IE61_9MARC</name>
<reference evidence="2 3" key="1">
    <citation type="submission" date="2024-09" db="EMBL/GenBank/DDBJ databases">
        <title>Chromosome-scale assembly of Riccia sorocarpa.</title>
        <authorList>
            <person name="Paukszto L."/>
        </authorList>
    </citation>
    <scope>NUCLEOTIDE SEQUENCE [LARGE SCALE GENOMIC DNA]</scope>
    <source>
        <strain evidence="2">LP-2024</strain>
        <tissue evidence="2">Aerial parts of the thallus</tissue>
    </source>
</reference>
<dbReference type="AlphaFoldDB" id="A0ABD3IE61"/>
<dbReference type="Proteomes" id="UP001633002">
    <property type="component" value="Unassembled WGS sequence"/>
</dbReference>
<proteinExistence type="predicted"/>
<sequence>MGRRSVALLFFGVVTLGTGAGIFIVHREQKLEREALHAGVIRDQKMLAFKEQQLQRVIPQAHIRYWLGNQ</sequence>